<reference evidence="2" key="1">
    <citation type="journal article" date="2013" name="Stand. Genomic Sci.">
        <title>Genome sequence of the thermophilic fresh-water bacterium Spirochaeta caldaria type strain (H1(T)), reclassification of Spirochaeta caldaria, Spirochaeta stenostrepta, and Spirochaeta zuelzerae in the genus Treponema as Treponema caldaria comb. nov., Treponema stenostrepta comb. nov., and Treponema zuelzerae comb. nov., and emendation of the genus Treponema.</title>
        <authorList>
            <person name="Abt B."/>
            <person name="Goker M."/>
            <person name="Scheuner C."/>
            <person name="Han C."/>
            <person name="Lu M."/>
            <person name="Misra M."/>
            <person name="Lapidus A."/>
            <person name="Nolan M."/>
            <person name="Lucas S."/>
            <person name="Hammon N."/>
            <person name="Deshpande S."/>
            <person name="Cheng J.F."/>
            <person name="Tapia R."/>
            <person name="Goodwin L.A."/>
            <person name="Pitluck S."/>
            <person name="Liolios K."/>
            <person name="Pagani I."/>
            <person name="Ivanova N."/>
            <person name="Mavromatis K."/>
            <person name="Mikhailova N."/>
            <person name="Huntemann M."/>
            <person name="Pati A."/>
            <person name="Chen A."/>
            <person name="Palaniappan K."/>
            <person name="Land M."/>
            <person name="Hauser L."/>
            <person name="Jeffries C.D."/>
            <person name="Rohde M."/>
            <person name="Spring S."/>
            <person name="Gronow S."/>
            <person name="Detter J.C."/>
            <person name="Bristow J."/>
            <person name="Eisen J.A."/>
            <person name="Markowitz V."/>
            <person name="Hugenholtz P."/>
            <person name="Kyrpides N.C."/>
            <person name="Woyke T."/>
            <person name="Klenk H.P."/>
        </authorList>
    </citation>
    <scope>NUCLEOTIDE SEQUENCE</scope>
    <source>
        <strain evidence="2">ATCC 51460 / DSM 7334 / H1</strain>
    </source>
</reference>
<dbReference type="AlphaFoldDB" id="F8EZQ3"/>
<protein>
    <recommendedName>
        <fullName evidence="3">Transcriptional regulator, AbiEi antitoxin, Type IV TA system</fullName>
    </recommendedName>
</protein>
<evidence type="ECO:0000313" key="1">
    <source>
        <dbReference type="EMBL" id="AEJ20777.1"/>
    </source>
</evidence>
<dbReference type="RefSeq" id="WP_013970055.1">
    <property type="nucleotide sequence ID" value="NC_015732.1"/>
</dbReference>
<dbReference type="KEGG" id="scd:Spica_2680"/>
<evidence type="ECO:0008006" key="3">
    <source>
        <dbReference type="Google" id="ProtNLM"/>
    </source>
</evidence>
<name>F8EZQ3_GRAC1</name>
<organism evidence="1 2">
    <name type="scientific">Gracilinema caldarium (strain ATCC 51460 / DSM 7334 / H1)</name>
    <name type="common">Treponema caldarium</name>
    <dbReference type="NCBI Taxonomy" id="744872"/>
    <lineage>
        <taxon>Bacteria</taxon>
        <taxon>Pseudomonadati</taxon>
        <taxon>Spirochaetota</taxon>
        <taxon>Spirochaetia</taxon>
        <taxon>Spirochaetales</taxon>
        <taxon>Breznakiellaceae</taxon>
        <taxon>Gracilinema</taxon>
    </lineage>
</organism>
<dbReference type="eggNOG" id="COG5340">
    <property type="taxonomic scope" value="Bacteria"/>
</dbReference>
<dbReference type="STRING" id="744872.Spica_2680"/>
<dbReference type="EMBL" id="CP002868">
    <property type="protein sequence ID" value="AEJ20777.1"/>
    <property type="molecule type" value="Genomic_DNA"/>
</dbReference>
<keyword evidence="2" id="KW-1185">Reference proteome</keyword>
<dbReference type="OrthoDB" id="191172at2"/>
<dbReference type="Proteomes" id="UP000000503">
    <property type="component" value="Chromosome"/>
</dbReference>
<accession>F8EZQ3</accession>
<evidence type="ECO:0000313" key="2">
    <source>
        <dbReference type="Proteomes" id="UP000000503"/>
    </source>
</evidence>
<sequence>MILNSLSVMDSLKKYASPKARLTRLLKTGKLIQIRRGLYVDERTISPRVLAPLIYGPSYISFQYALAFHGLIPEKVEIVTSASFNKNKNKIYRTPLGEYRYYYVPTTVYSYGISLIDENGYTFLLASAEKALCDALYRITSITKVSDLETVLFEDWRMEPEDIESLDTDFIMMITPRYGRRSLLFFREWFQKRGTQ</sequence>
<proteinExistence type="predicted"/>
<gene>
    <name evidence="1" type="ordered locus">Spica_2680</name>
</gene>
<dbReference type="HOGENOM" id="CLU_106624_1_0_12"/>